<sequence>MERNYNGDLVACFCQHCLASTAGFEMETSSTSGLSLGGDMDVDNNNMSNHFSHDMGSNYWQIPFSTEDNVFTAEENEVGNEQNDDNVINAEGIEFGDDDGSNNANEITHADQ</sequence>
<evidence type="ECO:0000256" key="1">
    <source>
        <dbReference type="SAM" id="MobiDB-lite"/>
    </source>
</evidence>
<feature type="region of interest" description="Disordered" evidence="1">
    <location>
        <begin position="77"/>
        <end position="112"/>
    </location>
</feature>
<comment type="caution">
    <text evidence="2">The sequence shown here is derived from an EMBL/GenBank/DDBJ whole genome shotgun (WGS) entry which is preliminary data.</text>
</comment>
<protein>
    <submittedName>
        <fullName evidence="2">Uncharacterized protein</fullName>
    </submittedName>
</protein>
<proteinExistence type="predicted"/>
<accession>A0A8H7V811</accession>
<dbReference type="AlphaFoldDB" id="A0A8H7V811"/>
<evidence type="ECO:0000313" key="3">
    <source>
        <dbReference type="Proteomes" id="UP000646827"/>
    </source>
</evidence>
<dbReference type="EMBL" id="JAEPRB010001182">
    <property type="protein sequence ID" value="KAG2206798.1"/>
    <property type="molecule type" value="Genomic_DNA"/>
</dbReference>
<evidence type="ECO:0000313" key="2">
    <source>
        <dbReference type="EMBL" id="KAG2206798.1"/>
    </source>
</evidence>
<feature type="non-terminal residue" evidence="2">
    <location>
        <position position="1"/>
    </location>
</feature>
<reference evidence="2 3" key="1">
    <citation type="submission" date="2020-12" db="EMBL/GenBank/DDBJ databases">
        <title>Metabolic potential, ecology and presence of endohyphal bacteria is reflected in genomic diversity of Mucoromycotina.</title>
        <authorList>
            <person name="Muszewska A."/>
            <person name="Okrasinska A."/>
            <person name="Steczkiewicz K."/>
            <person name="Drgas O."/>
            <person name="Orlowska M."/>
            <person name="Perlinska-Lenart U."/>
            <person name="Aleksandrzak-Piekarczyk T."/>
            <person name="Szatraj K."/>
            <person name="Zielenkiewicz U."/>
            <person name="Pilsyk S."/>
            <person name="Malc E."/>
            <person name="Mieczkowski P."/>
            <person name="Kruszewska J.S."/>
            <person name="Biernat P."/>
            <person name="Pawlowska J."/>
        </authorList>
    </citation>
    <scope>NUCLEOTIDE SEQUENCE [LARGE SCALE GENOMIC DNA]</scope>
    <source>
        <strain evidence="2 3">CBS 142.35</strain>
    </source>
</reference>
<dbReference type="Proteomes" id="UP000646827">
    <property type="component" value="Unassembled WGS sequence"/>
</dbReference>
<gene>
    <name evidence="2" type="ORF">INT45_003181</name>
</gene>
<keyword evidence="3" id="KW-1185">Reference proteome</keyword>
<organism evidence="2 3">
    <name type="scientific">Circinella minor</name>
    <dbReference type="NCBI Taxonomy" id="1195481"/>
    <lineage>
        <taxon>Eukaryota</taxon>
        <taxon>Fungi</taxon>
        <taxon>Fungi incertae sedis</taxon>
        <taxon>Mucoromycota</taxon>
        <taxon>Mucoromycotina</taxon>
        <taxon>Mucoromycetes</taxon>
        <taxon>Mucorales</taxon>
        <taxon>Lichtheimiaceae</taxon>
        <taxon>Circinella</taxon>
    </lineage>
</organism>
<name>A0A8H7V811_9FUNG</name>